<evidence type="ECO:0000313" key="2">
    <source>
        <dbReference type="Proteomes" id="UP001372338"/>
    </source>
</evidence>
<accession>A0AAN9HPJ5</accession>
<proteinExistence type="predicted"/>
<dbReference type="Proteomes" id="UP001372338">
    <property type="component" value="Unassembled WGS sequence"/>
</dbReference>
<keyword evidence="2" id="KW-1185">Reference proteome</keyword>
<name>A0AAN9HPJ5_CROPI</name>
<dbReference type="AlphaFoldDB" id="A0AAN9HPJ5"/>
<reference evidence="1 2" key="1">
    <citation type="submission" date="2024-01" db="EMBL/GenBank/DDBJ databases">
        <title>The genomes of 5 underutilized Papilionoideae crops provide insights into root nodulation and disease resistanc.</title>
        <authorList>
            <person name="Yuan L."/>
        </authorList>
    </citation>
    <scope>NUCLEOTIDE SEQUENCE [LARGE SCALE GENOMIC DNA]</scope>
    <source>
        <strain evidence="1">ZHUSHIDOU_FW_LH</strain>
        <tissue evidence="1">Leaf</tissue>
    </source>
</reference>
<evidence type="ECO:0000313" key="1">
    <source>
        <dbReference type="EMBL" id="KAK7244336.1"/>
    </source>
</evidence>
<protein>
    <submittedName>
        <fullName evidence="1">Uncharacterized protein</fullName>
    </submittedName>
</protein>
<dbReference type="EMBL" id="JAYWIO010000008">
    <property type="protein sequence ID" value="KAK7244336.1"/>
    <property type="molecule type" value="Genomic_DNA"/>
</dbReference>
<gene>
    <name evidence="1" type="ORF">RIF29_39156</name>
</gene>
<organism evidence="1 2">
    <name type="scientific">Crotalaria pallida</name>
    <name type="common">Smooth rattlebox</name>
    <name type="synonym">Crotalaria striata</name>
    <dbReference type="NCBI Taxonomy" id="3830"/>
    <lineage>
        <taxon>Eukaryota</taxon>
        <taxon>Viridiplantae</taxon>
        <taxon>Streptophyta</taxon>
        <taxon>Embryophyta</taxon>
        <taxon>Tracheophyta</taxon>
        <taxon>Spermatophyta</taxon>
        <taxon>Magnoliopsida</taxon>
        <taxon>eudicotyledons</taxon>
        <taxon>Gunneridae</taxon>
        <taxon>Pentapetalae</taxon>
        <taxon>rosids</taxon>
        <taxon>fabids</taxon>
        <taxon>Fabales</taxon>
        <taxon>Fabaceae</taxon>
        <taxon>Papilionoideae</taxon>
        <taxon>50 kb inversion clade</taxon>
        <taxon>genistoids sensu lato</taxon>
        <taxon>core genistoids</taxon>
        <taxon>Crotalarieae</taxon>
        <taxon>Crotalaria</taxon>
    </lineage>
</organism>
<sequence length="80" mass="8891">MRSATLTSSLALPLRLQGLLQDSEAACGTTLSQLHVSVKCRPCKISFVRTHFRGRIKVQLLWPIALHALIQYLRSSALMS</sequence>
<comment type="caution">
    <text evidence="1">The sequence shown here is derived from an EMBL/GenBank/DDBJ whole genome shotgun (WGS) entry which is preliminary data.</text>
</comment>